<sequence>MGKLEDLPNIGKVVAQQLIQVGIDDPIKLKEVGAKEAWLKIQQIDESACIHRLYALEGAVEGIKKTQLDYETKAELKQFYNEHKL</sequence>
<proteinExistence type="predicted"/>
<dbReference type="Pfam" id="PF04994">
    <property type="entry name" value="TfoX_C"/>
    <property type="match status" value="1"/>
</dbReference>
<dbReference type="Proteomes" id="UP001211987">
    <property type="component" value="Unassembled WGS sequence"/>
</dbReference>
<accession>A0A3E3EDE2</accession>
<evidence type="ECO:0000313" key="2">
    <source>
        <dbReference type="EMBL" id="MDB7083309.1"/>
    </source>
</evidence>
<reference evidence="3 4" key="1">
    <citation type="submission" date="2018-08" db="EMBL/GenBank/DDBJ databases">
        <title>A genome reference for cultivated species of the human gut microbiota.</title>
        <authorList>
            <person name="Zou Y."/>
            <person name="Xue W."/>
            <person name="Luo G."/>
        </authorList>
    </citation>
    <scope>NUCLEOTIDE SEQUENCE [LARGE SCALE GENOMIC DNA]</scope>
    <source>
        <strain evidence="3 4">OM06-4</strain>
    </source>
</reference>
<protein>
    <submittedName>
        <fullName evidence="3">Competence protein TfoX</fullName>
    </submittedName>
    <submittedName>
        <fullName evidence="2">TfoX/Sxy family protein</fullName>
    </submittedName>
</protein>
<gene>
    <name evidence="3" type="ORF">DXB93_11285</name>
    <name evidence="2" type="ORF">PM738_05825</name>
</gene>
<name>A0A3E3EDE2_9FIRM</name>
<dbReference type="EMBL" id="JAQLKE010000007">
    <property type="protein sequence ID" value="MDB7083309.1"/>
    <property type="molecule type" value="Genomic_DNA"/>
</dbReference>
<comment type="caution">
    <text evidence="3">The sequence shown here is derived from an EMBL/GenBank/DDBJ whole genome shotgun (WGS) entry which is preliminary data.</text>
</comment>
<evidence type="ECO:0000313" key="3">
    <source>
        <dbReference type="EMBL" id="RGD84267.1"/>
    </source>
</evidence>
<dbReference type="PANTHER" id="PTHR36121:SF1">
    <property type="entry name" value="PROTEIN SXY"/>
    <property type="match status" value="1"/>
</dbReference>
<dbReference type="Gene3D" id="1.10.150.20">
    <property type="entry name" value="5' to 3' exonuclease, C-terminal subdomain"/>
    <property type="match status" value="1"/>
</dbReference>
<dbReference type="InterPro" id="IPR047525">
    <property type="entry name" value="TfoX-like"/>
</dbReference>
<dbReference type="GeneID" id="64196131"/>
<organism evidence="3 4">
    <name type="scientific">Thomasclavelia ramosa</name>
    <dbReference type="NCBI Taxonomy" id="1547"/>
    <lineage>
        <taxon>Bacteria</taxon>
        <taxon>Bacillati</taxon>
        <taxon>Bacillota</taxon>
        <taxon>Erysipelotrichia</taxon>
        <taxon>Erysipelotrichales</taxon>
        <taxon>Coprobacillaceae</taxon>
        <taxon>Thomasclavelia</taxon>
    </lineage>
</organism>
<dbReference type="RefSeq" id="WP_003537944.1">
    <property type="nucleotide sequence ID" value="NZ_BAABXX010000001.1"/>
</dbReference>
<evidence type="ECO:0000313" key="4">
    <source>
        <dbReference type="Proteomes" id="UP000261032"/>
    </source>
</evidence>
<dbReference type="InterPro" id="IPR007077">
    <property type="entry name" value="TfoX_C"/>
</dbReference>
<feature type="domain" description="TfoX C-terminal" evidence="1">
    <location>
        <begin position="3"/>
        <end position="79"/>
    </location>
</feature>
<dbReference type="Proteomes" id="UP000261032">
    <property type="component" value="Unassembled WGS sequence"/>
</dbReference>
<dbReference type="AlphaFoldDB" id="A0A3E3EDE2"/>
<reference evidence="2" key="2">
    <citation type="submission" date="2023-01" db="EMBL/GenBank/DDBJ databases">
        <title>Human gut microbiome strain richness.</title>
        <authorList>
            <person name="Chen-Liaw A."/>
        </authorList>
    </citation>
    <scope>NUCLEOTIDE SEQUENCE</scope>
    <source>
        <strain evidence="2">1001217st2_G6_1001217B_191108</strain>
    </source>
</reference>
<dbReference type="PANTHER" id="PTHR36121">
    <property type="entry name" value="PROTEIN SXY"/>
    <property type="match status" value="1"/>
</dbReference>
<evidence type="ECO:0000259" key="1">
    <source>
        <dbReference type="Pfam" id="PF04994"/>
    </source>
</evidence>
<dbReference type="EMBL" id="QUSL01000018">
    <property type="protein sequence ID" value="RGD84267.1"/>
    <property type="molecule type" value="Genomic_DNA"/>
</dbReference>